<dbReference type="AlphaFoldDB" id="U1MTG7"/>
<feature type="compositionally biased region" description="Polar residues" evidence="1">
    <location>
        <begin position="132"/>
        <end position="145"/>
    </location>
</feature>
<name>U1MTG7_9EURY</name>
<accession>U1MTG7</accession>
<reference evidence="2 3" key="1">
    <citation type="journal article" date="2013" name="PLoS ONE">
        <title>Assembly-driven community genomics of a hypersaline microbial ecosystem.</title>
        <authorList>
            <person name="Podell S."/>
            <person name="Ugalde J.A."/>
            <person name="Narasingarao P."/>
            <person name="Banfield J.F."/>
            <person name="Heidelberg K.B."/>
            <person name="Allen E.E."/>
        </authorList>
    </citation>
    <scope>NUCLEOTIDE SEQUENCE [LARGE SCALE GENOMIC DNA]</scope>
    <source>
        <strain evidence="3">J07HQW1</strain>
    </source>
</reference>
<evidence type="ECO:0000313" key="3">
    <source>
        <dbReference type="Proteomes" id="UP000030649"/>
    </source>
</evidence>
<feature type="region of interest" description="Disordered" evidence="1">
    <location>
        <begin position="132"/>
        <end position="154"/>
    </location>
</feature>
<evidence type="ECO:0000313" key="2">
    <source>
        <dbReference type="EMBL" id="ERG93559.1"/>
    </source>
</evidence>
<sequence length="154" mass="16635">MRAVTVGDSERFCWIEVSVSAGTSALTPMEPNVRQVVVRVSAHVGTRVCPCGNHMTSIGLSSLMQVTPSLVRLTEALVVQPTQVLDSVEERTPGSWGLALGTPERLPSDRPHTDSNGVLACSWSWSWESANPNPNLTPHSHSQPSEAKRSRVVP</sequence>
<feature type="region of interest" description="Disordered" evidence="1">
    <location>
        <begin position="90"/>
        <end position="113"/>
    </location>
</feature>
<dbReference type="HOGENOM" id="CLU_1700250_0_0_2"/>
<dbReference type="Proteomes" id="UP000030649">
    <property type="component" value="Unassembled WGS sequence"/>
</dbReference>
<organism evidence="2 3">
    <name type="scientific">Haloquadratum walsbyi J07HQW1</name>
    <dbReference type="NCBI Taxonomy" id="1238424"/>
    <lineage>
        <taxon>Archaea</taxon>
        <taxon>Methanobacteriati</taxon>
        <taxon>Methanobacteriota</taxon>
        <taxon>Stenosarchaea group</taxon>
        <taxon>Halobacteria</taxon>
        <taxon>Halobacteriales</taxon>
        <taxon>Haloferacaceae</taxon>
        <taxon>Haloquadratum</taxon>
    </lineage>
</organism>
<proteinExistence type="predicted"/>
<evidence type="ECO:0000256" key="1">
    <source>
        <dbReference type="SAM" id="MobiDB-lite"/>
    </source>
</evidence>
<dbReference type="EMBL" id="KE356560">
    <property type="protein sequence ID" value="ERG93559.1"/>
    <property type="molecule type" value="Genomic_DNA"/>
</dbReference>
<protein>
    <submittedName>
        <fullName evidence="2">Uncharacterized protein</fullName>
    </submittedName>
</protein>
<gene>
    <name evidence="2" type="ORF">J07HQW1_03623</name>
</gene>